<gene>
    <name evidence="2" type="ORF">CLAC_10265</name>
</gene>
<proteinExistence type="predicted"/>
<dbReference type="Pfam" id="PF11209">
    <property type="entry name" value="LmeA"/>
    <property type="match status" value="1"/>
</dbReference>
<dbReference type="PATRIC" id="fig|1408189.4.peg.2057"/>
<dbReference type="KEGG" id="clw:CLAC_10265"/>
<accession>A0A0K2H2P5</accession>
<reference evidence="2 3" key="1">
    <citation type="submission" date="2013-10" db="EMBL/GenBank/DDBJ databases">
        <title>Complete genome sequence of Corynebacterium lactis DSM 45799(T), isolated from raw cow milk.</title>
        <authorList>
            <person name="Ruckert C."/>
            <person name="Albersmeier A."/>
            <person name="Lipski A."/>
            <person name="Kalinowski J."/>
        </authorList>
    </citation>
    <scope>NUCLEOTIDE SEQUENCE [LARGE SCALE GENOMIC DNA]</scope>
    <source>
        <strain evidence="2 3">RW2-5</strain>
    </source>
</reference>
<feature type="chain" id="PRO_5005477222" description="DUF2993 domain-containing protein" evidence="1">
    <location>
        <begin position="30"/>
        <end position="285"/>
    </location>
</feature>
<dbReference type="AlphaFoldDB" id="A0A0K2H2P5"/>
<dbReference type="STRING" id="1408189.CLAC_10265"/>
<evidence type="ECO:0000256" key="1">
    <source>
        <dbReference type="SAM" id="SignalP"/>
    </source>
</evidence>
<evidence type="ECO:0008006" key="4">
    <source>
        <dbReference type="Google" id="ProtNLM"/>
    </source>
</evidence>
<evidence type="ECO:0000313" key="2">
    <source>
        <dbReference type="EMBL" id="ALA67991.1"/>
    </source>
</evidence>
<sequence length="285" mass="30463">MPTSRRLLKVGGSVLAVAALLVTADAGFAAHAEQSLSEQIRKTAHLEMTPYVSIAGKAYTSSFFTGKWSSVNSRIRDVEVPGFGLVSLEYGAVNVQIPKESVWSGQFGESKTKQYFTKLGLDGLSLGRKMGLSDLVIQPLEDSSPAGGWETEALFEATPKDWKTAAKVAVKLRIVQGDVIITPIDIVATPKGSEATSLGDPEELSEADRKTVLETFSLTLRGDDIPLGMPATRIFVSGGTVTIEGEQIMCTVSPANFMPPTSRDAAELSAKSAEKLPASNCRVRR</sequence>
<dbReference type="RefSeq" id="WP_053412796.1">
    <property type="nucleotide sequence ID" value="NZ_CP006841.1"/>
</dbReference>
<dbReference type="Proteomes" id="UP000058446">
    <property type="component" value="Chromosome"/>
</dbReference>
<protein>
    <recommendedName>
        <fullName evidence="4">DUF2993 domain-containing protein</fullName>
    </recommendedName>
</protein>
<dbReference type="InterPro" id="IPR021373">
    <property type="entry name" value="DUF2993"/>
</dbReference>
<dbReference type="OrthoDB" id="4417239at2"/>
<feature type="signal peptide" evidence="1">
    <location>
        <begin position="1"/>
        <end position="29"/>
    </location>
</feature>
<name>A0A0K2H2P5_9CORY</name>
<organism evidence="2 3">
    <name type="scientific">Corynebacterium lactis RW2-5</name>
    <dbReference type="NCBI Taxonomy" id="1408189"/>
    <lineage>
        <taxon>Bacteria</taxon>
        <taxon>Bacillati</taxon>
        <taxon>Actinomycetota</taxon>
        <taxon>Actinomycetes</taxon>
        <taxon>Mycobacteriales</taxon>
        <taxon>Corynebacteriaceae</taxon>
        <taxon>Corynebacterium</taxon>
    </lineage>
</organism>
<keyword evidence="3" id="KW-1185">Reference proteome</keyword>
<dbReference type="EMBL" id="CP006841">
    <property type="protein sequence ID" value="ALA67991.1"/>
    <property type="molecule type" value="Genomic_DNA"/>
</dbReference>
<evidence type="ECO:0000313" key="3">
    <source>
        <dbReference type="Proteomes" id="UP000058446"/>
    </source>
</evidence>
<keyword evidence="1" id="KW-0732">Signal</keyword>